<reference evidence="1 2" key="1">
    <citation type="submission" date="2017-09" db="EMBL/GenBank/DDBJ databases">
        <title>High-quality draft genome sequence of Butyrivibrio fibrisolvens INBov1, isolated from cow rumen.</title>
        <authorList>
            <person name="Rodriguez Hernaez J."/>
            <person name="Rivarola M."/>
            <person name="Paniego N."/>
            <person name="Cravero S."/>
            <person name="Ceron Cucchi M."/>
            <person name="Martinez M.C."/>
        </authorList>
    </citation>
    <scope>NUCLEOTIDE SEQUENCE [LARGE SCALE GENOMIC DNA]</scope>
    <source>
        <strain evidence="1 2">INBov1</strain>
    </source>
</reference>
<dbReference type="EMBL" id="NXNG01000001">
    <property type="protein sequence ID" value="PWT27201.1"/>
    <property type="molecule type" value="Genomic_DNA"/>
</dbReference>
<evidence type="ECO:0000313" key="1">
    <source>
        <dbReference type="EMBL" id="PWT27201.1"/>
    </source>
</evidence>
<evidence type="ECO:0008006" key="3">
    <source>
        <dbReference type="Google" id="ProtNLM"/>
    </source>
</evidence>
<organism evidence="1 2">
    <name type="scientific">Butyrivibrio fibrisolvens</name>
    <dbReference type="NCBI Taxonomy" id="831"/>
    <lineage>
        <taxon>Bacteria</taxon>
        <taxon>Bacillati</taxon>
        <taxon>Bacillota</taxon>
        <taxon>Clostridia</taxon>
        <taxon>Lachnospirales</taxon>
        <taxon>Lachnospiraceae</taxon>
        <taxon>Butyrivibrio</taxon>
    </lineage>
</organism>
<sequence>MYRLIRSVIIIFVSITLITGCKNNNESGISNKLFYSFWNSDQKISDEIIEKIVDGINYEDTDKIKNLFSVNTLEKSESLDNDIQNLFEFIDGPIISYEEGNGSGSSMESSDSTYKIKYLYTCYYISTANEDYFIDIKTYTDDTQNADLIGVKYLIIVKADDMMKIYDGDEKILFDGTEEIDRYGVFIPDIY</sequence>
<evidence type="ECO:0000313" key="2">
    <source>
        <dbReference type="Proteomes" id="UP000245488"/>
    </source>
</evidence>
<accession>A0A317G227</accession>
<comment type="caution">
    <text evidence="1">The sequence shown here is derived from an EMBL/GenBank/DDBJ whole genome shotgun (WGS) entry which is preliminary data.</text>
</comment>
<dbReference type="Pfam" id="PF17117">
    <property type="entry name" value="DUF5104"/>
    <property type="match status" value="1"/>
</dbReference>
<dbReference type="RefSeq" id="WP_110072781.1">
    <property type="nucleotide sequence ID" value="NZ_CM009896.1"/>
</dbReference>
<keyword evidence="2" id="KW-1185">Reference proteome</keyword>
<name>A0A317G227_BUTFI</name>
<dbReference type="Proteomes" id="UP000245488">
    <property type="component" value="Chromosome"/>
</dbReference>
<dbReference type="Gene3D" id="3.10.450.50">
    <property type="match status" value="1"/>
</dbReference>
<gene>
    <name evidence="1" type="ORF">CPT75_08840</name>
</gene>
<dbReference type="AlphaFoldDB" id="A0A317G227"/>
<dbReference type="InterPro" id="IPR031344">
    <property type="entry name" value="DUF5104"/>
</dbReference>
<proteinExistence type="predicted"/>
<protein>
    <recommendedName>
        <fullName evidence="3">DUF5104 domain-containing protein</fullName>
    </recommendedName>
</protein>
<dbReference type="PROSITE" id="PS51257">
    <property type="entry name" value="PROKAR_LIPOPROTEIN"/>
    <property type="match status" value="1"/>
</dbReference>